<dbReference type="EMBL" id="JABMIG020000066">
    <property type="protein sequence ID" value="KAL3796014.1"/>
    <property type="molecule type" value="Genomic_DNA"/>
</dbReference>
<evidence type="ECO:0000259" key="2">
    <source>
        <dbReference type="Pfam" id="PF07059"/>
    </source>
</evidence>
<name>A0ABD3Q656_9STRA</name>
<organism evidence="3 4">
    <name type="scientific">Cyclotella cryptica</name>
    <dbReference type="NCBI Taxonomy" id="29204"/>
    <lineage>
        <taxon>Eukaryota</taxon>
        <taxon>Sar</taxon>
        <taxon>Stramenopiles</taxon>
        <taxon>Ochrophyta</taxon>
        <taxon>Bacillariophyta</taxon>
        <taxon>Coscinodiscophyceae</taxon>
        <taxon>Thalassiosirophycidae</taxon>
        <taxon>Stephanodiscales</taxon>
        <taxon>Stephanodiscaceae</taxon>
        <taxon>Cyclotella</taxon>
    </lineage>
</organism>
<dbReference type="Pfam" id="PF07059">
    <property type="entry name" value="EDR2_C"/>
    <property type="match status" value="1"/>
</dbReference>
<dbReference type="PANTHER" id="PTHR12136:SF41">
    <property type="entry name" value="PLECKSTRIN HOMOLOGY (PH) AND LIPID-BINDING START DOMAINS-CONTAINING PROTEIN"/>
    <property type="match status" value="1"/>
</dbReference>
<feature type="region of interest" description="Disordered" evidence="1">
    <location>
        <begin position="1"/>
        <end position="23"/>
    </location>
</feature>
<dbReference type="InterPro" id="IPR009769">
    <property type="entry name" value="EDR2_C"/>
</dbReference>
<evidence type="ECO:0000313" key="4">
    <source>
        <dbReference type="Proteomes" id="UP001516023"/>
    </source>
</evidence>
<evidence type="ECO:0000313" key="3">
    <source>
        <dbReference type="EMBL" id="KAL3796014.1"/>
    </source>
</evidence>
<dbReference type="Proteomes" id="UP001516023">
    <property type="component" value="Unassembled WGS sequence"/>
</dbReference>
<accession>A0ABD3Q656</accession>
<feature type="compositionally biased region" description="Low complexity" evidence="1">
    <location>
        <begin position="309"/>
        <end position="325"/>
    </location>
</feature>
<dbReference type="AlphaFoldDB" id="A0ABD3Q656"/>
<evidence type="ECO:0000256" key="1">
    <source>
        <dbReference type="SAM" id="MobiDB-lite"/>
    </source>
</evidence>
<dbReference type="InterPro" id="IPR045096">
    <property type="entry name" value="EDR2-like"/>
</dbReference>
<dbReference type="PANTHER" id="PTHR12136">
    <property type="entry name" value="ENHANCED DISEASE RESISTANCE-RELATED"/>
    <property type="match status" value="1"/>
</dbReference>
<keyword evidence="4" id="KW-1185">Reference proteome</keyword>
<proteinExistence type="predicted"/>
<feature type="region of interest" description="Disordered" evidence="1">
    <location>
        <begin position="293"/>
        <end position="326"/>
    </location>
</feature>
<sequence length="605" mass="67092">MSTNSNNSDGGEKKHRHRAGTATAQIKRVIQAGEVVTGRIVRDSPAVVFSKHGGQQRQVEARGDSSADLHDDGNECLEAVEIPAQLSASSSQLGVTVDKPSLQCNDMFASMLCFCALLCNAMYTSYCHKLSILANNQFPLYVVLPWFCLSFVVGRYFDSAVARFSSAQRPSGPEALSTLSSDKVNTDKPADITTLQQQQQQGQQKQQHVSVAKQLLRKVTIGKVFGKEVNVVHTISTRNDQSRQKKNGFWSILSIDTTIQDAKQLERAIRPDLNVSNVLMKYLLTHPDFRKRGVSSEESSPNLVSGVHAASTTATQAGQSTSNSTIRTYEDKDTAIGNAILNNVHDASFEDDANFSYIVEPLCSFRGMDLFLSDCPEGEIWRQPLLNECGLRDTPTLVGNIMLPFGNMTVYLKLPSWFDDWNNIPEETDNDEPEVLALKRFLSGDNEYRNKHAKIVPFVVDGPMAIRLIKPKPQAFTLTGIRHPVTWHDVPKSIDPKTGRVSSALLEFDVDLVSNKGIRKVTSMVRPHLSKITMDIALILSKPHESEADEPSACISMWRIDKVDFESCAVFPQKSVDEVVEEMKSFIALEEMGCDRTKVQVPLAK</sequence>
<gene>
    <name evidence="3" type="ORF">HJC23_013071</name>
</gene>
<protein>
    <recommendedName>
        <fullName evidence="2">Protein ENHANCED DISEASE RESISTANCE 2 C-terminal domain-containing protein</fullName>
    </recommendedName>
</protein>
<comment type="caution">
    <text evidence="3">The sequence shown here is derived from an EMBL/GenBank/DDBJ whole genome shotgun (WGS) entry which is preliminary data.</text>
</comment>
<feature type="domain" description="Protein ENHANCED DISEASE RESISTANCE 2 C-terminal" evidence="2">
    <location>
        <begin position="361"/>
        <end position="548"/>
    </location>
</feature>
<reference evidence="3 4" key="1">
    <citation type="journal article" date="2020" name="G3 (Bethesda)">
        <title>Improved Reference Genome for Cyclotella cryptica CCMP332, a Model for Cell Wall Morphogenesis, Salinity Adaptation, and Lipid Production in Diatoms (Bacillariophyta).</title>
        <authorList>
            <person name="Roberts W.R."/>
            <person name="Downey K.M."/>
            <person name="Ruck E.C."/>
            <person name="Traller J.C."/>
            <person name="Alverson A.J."/>
        </authorList>
    </citation>
    <scope>NUCLEOTIDE SEQUENCE [LARGE SCALE GENOMIC DNA]</scope>
    <source>
        <strain evidence="3 4">CCMP332</strain>
    </source>
</reference>